<dbReference type="STRING" id="1120955.SAMN03080610_02888"/>
<dbReference type="Proteomes" id="UP000199347">
    <property type="component" value="Unassembled WGS sequence"/>
</dbReference>
<accession>A0A1G5NYD0</accession>
<dbReference type="PROSITE" id="PS51257">
    <property type="entry name" value="PROKAR_LIPOPROTEIN"/>
    <property type="match status" value="1"/>
</dbReference>
<dbReference type="EMBL" id="FMVW01000007">
    <property type="protein sequence ID" value="SCZ42264.1"/>
    <property type="molecule type" value="Genomic_DNA"/>
</dbReference>
<gene>
    <name evidence="2" type="ORF">SAMN03080610_02888</name>
</gene>
<name>A0A1G5NYD0_AFIMA</name>
<protein>
    <recommendedName>
        <fullName evidence="4">Lipoprotein</fullName>
    </recommendedName>
</protein>
<evidence type="ECO:0000313" key="2">
    <source>
        <dbReference type="EMBL" id="SCZ42264.1"/>
    </source>
</evidence>
<sequence>MTRHFLMTLAMIASLFFVAGCAYVAGRVDGMADALEMLAPESTTSPRSKKPPSTSSRIEASHRISVRIDKIEV</sequence>
<reference evidence="2 3" key="1">
    <citation type="submission" date="2016-10" db="EMBL/GenBank/DDBJ databases">
        <authorList>
            <person name="de Groot N.N."/>
        </authorList>
    </citation>
    <scope>NUCLEOTIDE SEQUENCE [LARGE SCALE GENOMIC DNA]</scope>
    <source>
        <strain evidence="2 3">DSM 2698</strain>
    </source>
</reference>
<feature type="region of interest" description="Disordered" evidence="1">
    <location>
        <begin position="39"/>
        <end position="59"/>
    </location>
</feature>
<evidence type="ECO:0000256" key="1">
    <source>
        <dbReference type="SAM" id="MobiDB-lite"/>
    </source>
</evidence>
<evidence type="ECO:0008006" key="4">
    <source>
        <dbReference type="Google" id="ProtNLM"/>
    </source>
</evidence>
<feature type="compositionally biased region" description="Low complexity" evidence="1">
    <location>
        <begin position="42"/>
        <end position="57"/>
    </location>
</feature>
<dbReference type="OrthoDB" id="9945126at2"/>
<organism evidence="2 3">
    <name type="scientific">Afifella marina DSM 2698</name>
    <dbReference type="NCBI Taxonomy" id="1120955"/>
    <lineage>
        <taxon>Bacteria</taxon>
        <taxon>Pseudomonadati</taxon>
        <taxon>Pseudomonadota</taxon>
        <taxon>Alphaproteobacteria</taxon>
        <taxon>Hyphomicrobiales</taxon>
        <taxon>Afifellaceae</taxon>
        <taxon>Afifella</taxon>
    </lineage>
</organism>
<proteinExistence type="predicted"/>
<dbReference type="AlphaFoldDB" id="A0A1G5NYD0"/>
<dbReference type="RefSeq" id="WP_092814678.1">
    <property type="nucleotide sequence ID" value="NZ_FMVW01000007.1"/>
</dbReference>
<evidence type="ECO:0000313" key="3">
    <source>
        <dbReference type="Proteomes" id="UP000199347"/>
    </source>
</evidence>
<keyword evidence="3" id="KW-1185">Reference proteome</keyword>